<evidence type="ECO:0000256" key="1">
    <source>
        <dbReference type="ARBA" id="ARBA00004749"/>
    </source>
</evidence>
<dbReference type="GO" id="GO:0008682">
    <property type="term" value="F:3-demethoxyubiquinol 3-hydroxylase activity"/>
    <property type="evidence" value="ECO:0007669"/>
    <property type="project" value="TreeGrafter"/>
</dbReference>
<dbReference type="SUPFAM" id="SSF47240">
    <property type="entry name" value="Ferritin-like"/>
    <property type="match status" value="1"/>
</dbReference>
<dbReference type="AlphaFoldDB" id="A0A317FL46"/>
<evidence type="ECO:0000256" key="3">
    <source>
        <dbReference type="ARBA" id="ARBA00022723"/>
    </source>
</evidence>
<dbReference type="Proteomes" id="UP000245765">
    <property type="component" value="Unassembled WGS sequence"/>
</dbReference>
<comment type="pathway">
    <text evidence="1">Cofactor biosynthesis; ubiquinone biosynthesis.</text>
</comment>
<dbReference type="EMBL" id="QGNA01000001">
    <property type="protein sequence ID" value="PWS38689.1"/>
    <property type="molecule type" value="Genomic_DNA"/>
</dbReference>
<reference evidence="9" key="1">
    <citation type="submission" date="2018-05" db="EMBL/GenBank/DDBJ databases">
        <authorList>
            <person name="Du Z."/>
            <person name="Wang X."/>
        </authorList>
    </citation>
    <scope>NUCLEOTIDE SEQUENCE [LARGE SCALE GENOMIC DNA]</scope>
    <source>
        <strain evidence="9">CQN31</strain>
    </source>
</reference>
<dbReference type="InterPro" id="IPR009078">
    <property type="entry name" value="Ferritin-like_SF"/>
</dbReference>
<dbReference type="Pfam" id="PF03232">
    <property type="entry name" value="COQ7"/>
    <property type="match status" value="1"/>
</dbReference>
<dbReference type="CDD" id="cd01042">
    <property type="entry name" value="DMQH"/>
    <property type="match status" value="1"/>
</dbReference>
<protein>
    <submittedName>
        <fullName evidence="8">Ubiquinone biosynthesis protein COQ7</fullName>
    </submittedName>
</protein>
<keyword evidence="8" id="KW-0830">Ubiquinone</keyword>
<dbReference type="PANTHER" id="PTHR11237:SF4">
    <property type="entry name" value="5-DEMETHOXYUBIQUINONE HYDROXYLASE, MITOCHONDRIAL"/>
    <property type="match status" value="1"/>
</dbReference>
<name>A0A317FL46_9PROT</name>
<gene>
    <name evidence="8" type="ORF">DFH01_05340</name>
</gene>
<dbReference type="OrthoDB" id="7559360at2"/>
<dbReference type="RefSeq" id="WP_109869310.1">
    <property type="nucleotide sequence ID" value="NZ_QGNA01000001.1"/>
</dbReference>
<comment type="caution">
    <text evidence="8">The sequence shown here is derived from an EMBL/GenBank/DDBJ whole genome shotgun (WGS) entry which is preliminary data.</text>
</comment>
<evidence type="ECO:0000313" key="9">
    <source>
        <dbReference type="Proteomes" id="UP000245765"/>
    </source>
</evidence>
<keyword evidence="7" id="KW-0472">Membrane</keyword>
<evidence type="ECO:0000256" key="4">
    <source>
        <dbReference type="ARBA" id="ARBA00023002"/>
    </source>
</evidence>
<keyword evidence="5" id="KW-0408">Iron</keyword>
<dbReference type="GO" id="GO:0006744">
    <property type="term" value="P:ubiquinone biosynthetic process"/>
    <property type="evidence" value="ECO:0007669"/>
    <property type="project" value="UniProtKB-KW"/>
</dbReference>
<keyword evidence="9" id="KW-1185">Reference proteome</keyword>
<dbReference type="InterPro" id="IPR011566">
    <property type="entry name" value="Ubq_synth_Coq7"/>
</dbReference>
<organism evidence="8 9">
    <name type="scientific">Falsiroseomonas bella</name>
    <dbReference type="NCBI Taxonomy" id="2184016"/>
    <lineage>
        <taxon>Bacteria</taxon>
        <taxon>Pseudomonadati</taxon>
        <taxon>Pseudomonadota</taxon>
        <taxon>Alphaproteobacteria</taxon>
        <taxon>Acetobacterales</taxon>
        <taxon>Roseomonadaceae</taxon>
        <taxon>Falsiroseomonas</taxon>
    </lineage>
</organism>
<evidence type="ECO:0000256" key="2">
    <source>
        <dbReference type="ARBA" id="ARBA00022688"/>
    </source>
</evidence>
<dbReference type="PANTHER" id="PTHR11237">
    <property type="entry name" value="COENZYME Q10 BIOSYNTHESIS PROTEIN 7"/>
    <property type="match status" value="1"/>
</dbReference>
<evidence type="ECO:0000256" key="6">
    <source>
        <dbReference type="ARBA" id="ARBA00023033"/>
    </source>
</evidence>
<keyword evidence="6" id="KW-0503">Monooxygenase</keyword>
<keyword evidence="3" id="KW-0479">Metal-binding</keyword>
<evidence type="ECO:0000256" key="5">
    <source>
        <dbReference type="ARBA" id="ARBA00023004"/>
    </source>
</evidence>
<proteinExistence type="predicted"/>
<keyword evidence="4" id="KW-0560">Oxidoreductase</keyword>
<dbReference type="GO" id="GO:0046872">
    <property type="term" value="F:metal ion binding"/>
    <property type="evidence" value="ECO:0007669"/>
    <property type="project" value="UniProtKB-KW"/>
</dbReference>
<evidence type="ECO:0000313" key="8">
    <source>
        <dbReference type="EMBL" id="PWS38689.1"/>
    </source>
</evidence>
<keyword evidence="2" id="KW-0831">Ubiquinone biosynthesis</keyword>
<sequence>MTHDRKPLIAPPLASLPPIPDWLVRELRSDHAGETGAVMIYRGILAVCRDPGVRSFAARHRATEQGHLDLLEQLLPPARRSRLLPIWRVAGFLTGALPALFGPRAVHVTIDAVETFVDHHYQQQLDRLDAEGIHPEIRALLARCQEEEVDHRDEARELHGGTPGPLLRAWGWIVGAGSAAAVMAAKRI</sequence>
<accession>A0A317FL46</accession>
<evidence type="ECO:0000256" key="7">
    <source>
        <dbReference type="ARBA" id="ARBA00023136"/>
    </source>
</evidence>